<dbReference type="RefSeq" id="WP_395812411.1">
    <property type="nucleotide sequence ID" value="NZ_CP043494.1"/>
</dbReference>
<evidence type="ECO:0008006" key="3">
    <source>
        <dbReference type="Google" id="ProtNLM"/>
    </source>
</evidence>
<organism evidence="1 2">
    <name type="scientific">Archangium minus</name>
    <dbReference type="NCBI Taxonomy" id="83450"/>
    <lineage>
        <taxon>Bacteria</taxon>
        <taxon>Pseudomonadati</taxon>
        <taxon>Myxococcota</taxon>
        <taxon>Myxococcia</taxon>
        <taxon>Myxococcales</taxon>
        <taxon>Cystobacterineae</taxon>
        <taxon>Archangiaceae</taxon>
        <taxon>Archangium</taxon>
    </lineage>
</organism>
<dbReference type="EMBL" id="CP043494">
    <property type="protein sequence ID" value="WNG52075.1"/>
    <property type="molecule type" value="Genomic_DNA"/>
</dbReference>
<gene>
    <name evidence="1" type="ORF">F0U60_54195</name>
</gene>
<evidence type="ECO:0000313" key="1">
    <source>
        <dbReference type="EMBL" id="WNG52075.1"/>
    </source>
</evidence>
<dbReference type="Proteomes" id="UP001611383">
    <property type="component" value="Chromosome"/>
</dbReference>
<evidence type="ECO:0000313" key="2">
    <source>
        <dbReference type="Proteomes" id="UP001611383"/>
    </source>
</evidence>
<keyword evidence="2" id="KW-1185">Reference proteome</keyword>
<sequence length="205" mass="23250">MSPNIHYENRELEGERLELTDSTAIYWLGPNITLRRCTVVIGVPGRWLSLVSGRLIDCSIHAKREFVDARWTTMGLKGCRFKGRFSGNEFGHRRGHMDNWQLGGVEDCDFSEARLDLCRFHGCDMGTVRLPKWPCFTIVDPLKYGPELLSVPWPGDFTPVILEGPLKELPTTVALSFYAPAEAKRSGATLEEFKAAVERFDFIVR</sequence>
<reference evidence="1 2" key="1">
    <citation type="submission" date="2019-08" db="EMBL/GenBank/DDBJ databases">
        <title>Archangium and Cystobacter genomes.</title>
        <authorList>
            <person name="Chen I.-C.K."/>
            <person name="Wielgoss S."/>
        </authorList>
    </citation>
    <scope>NUCLEOTIDE SEQUENCE [LARGE SCALE GENOMIC DNA]</scope>
    <source>
        <strain evidence="1 2">Cbm 6</strain>
    </source>
</reference>
<proteinExistence type="predicted"/>
<name>A0ABY9X9K5_9BACT</name>
<accession>A0ABY9X9K5</accession>
<protein>
    <recommendedName>
        <fullName evidence="3">Pentapeptide repeat-containing protein</fullName>
    </recommendedName>
</protein>